<gene>
    <name evidence="9" type="ORF">ERS852420_02632</name>
    <name evidence="10" type="ORF">GMD30_07805</name>
    <name evidence="8" type="ORF">M72_16921</name>
</gene>
<evidence type="ECO:0000256" key="6">
    <source>
        <dbReference type="SAM" id="Phobius"/>
    </source>
</evidence>
<keyword evidence="5 6" id="KW-0472">Membrane</keyword>
<evidence type="ECO:0000256" key="3">
    <source>
        <dbReference type="ARBA" id="ARBA00022692"/>
    </source>
</evidence>
<name>A0A0M6X026_9FIRM</name>
<organism evidence="8 11">
    <name type="scientific">Roseburia faecis</name>
    <dbReference type="NCBI Taxonomy" id="301302"/>
    <lineage>
        <taxon>Bacteria</taxon>
        <taxon>Bacillati</taxon>
        <taxon>Bacillota</taxon>
        <taxon>Clostridia</taxon>
        <taxon>Lachnospirales</taxon>
        <taxon>Lachnospiraceae</taxon>
        <taxon>Roseburia</taxon>
    </lineage>
</organism>
<evidence type="ECO:0000256" key="2">
    <source>
        <dbReference type="ARBA" id="ARBA00022475"/>
    </source>
</evidence>
<evidence type="ECO:0000313" key="10">
    <source>
        <dbReference type="EMBL" id="MTR81614.1"/>
    </source>
</evidence>
<dbReference type="RefSeq" id="WP_055068814.1">
    <property type="nucleotide sequence ID" value="NZ_CP173697.1"/>
</dbReference>
<dbReference type="Proteomes" id="UP000446657">
    <property type="component" value="Unassembled WGS sequence"/>
</dbReference>
<keyword evidence="2" id="KW-1003">Cell membrane</keyword>
<evidence type="ECO:0000313" key="8">
    <source>
        <dbReference type="EMBL" id="CRL42824.1"/>
    </source>
</evidence>
<dbReference type="OrthoDB" id="9779786at2"/>
<evidence type="ECO:0000313" key="13">
    <source>
        <dbReference type="Proteomes" id="UP000446657"/>
    </source>
</evidence>
<dbReference type="InterPro" id="IPR051461">
    <property type="entry name" value="UPF0750_membrane"/>
</dbReference>
<feature type="domain" description="DUF2179" evidence="7">
    <location>
        <begin position="231"/>
        <end position="284"/>
    </location>
</feature>
<dbReference type="Pfam" id="PF02588">
    <property type="entry name" value="YitT_membrane"/>
    <property type="match status" value="1"/>
</dbReference>
<dbReference type="InterPro" id="IPR015867">
    <property type="entry name" value="N-reg_PII/ATP_PRibTrfase_C"/>
</dbReference>
<reference evidence="10 13" key="3">
    <citation type="journal article" date="2019" name="Nat. Med.">
        <title>A library of human gut bacterial isolates paired with longitudinal multiomics data enables mechanistic microbiome research.</title>
        <authorList>
            <person name="Poyet M."/>
            <person name="Groussin M."/>
            <person name="Gibbons S.M."/>
            <person name="Avila-Pacheco J."/>
            <person name="Jiang X."/>
            <person name="Kearney S.M."/>
            <person name="Perrotta A.R."/>
            <person name="Berdy B."/>
            <person name="Zhao S."/>
            <person name="Lieberman T.D."/>
            <person name="Swanson P.K."/>
            <person name="Smith M."/>
            <person name="Roesemann S."/>
            <person name="Alexander J.E."/>
            <person name="Rich S.A."/>
            <person name="Livny J."/>
            <person name="Vlamakis H."/>
            <person name="Clish C."/>
            <person name="Bullock K."/>
            <person name="Deik A."/>
            <person name="Scott J."/>
            <person name="Pierce K.A."/>
            <person name="Xavier R.J."/>
            <person name="Alm E.J."/>
        </authorList>
    </citation>
    <scope>NUCLEOTIDE SEQUENCE [LARGE SCALE GENOMIC DNA]</scope>
    <source>
        <strain evidence="10 13">BIOML-A1</strain>
    </source>
</reference>
<dbReference type="EMBL" id="WNAL01000013">
    <property type="protein sequence ID" value="MTR81614.1"/>
    <property type="molecule type" value="Genomic_DNA"/>
</dbReference>
<feature type="transmembrane region" description="Helical" evidence="6">
    <location>
        <begin position="118"/>
        <end position="139"/>
    </location>
</feature>
<keyword evidence="4 6" id="KW-1133">Transmembrane helix</keyword>
<dbReference type="STRING" id="301302.ERS852420_02632"/>
<reference evidence="11" key="1">
    <citation type="submission" date="2015-05" db="EMBL/GenBank/DDBJ databases">
        <authorList>
            <consortium name="Pathogen Informatics"/>
        </authorList>
    </citation>
    <scope>NUCLEOTIDE SEQUENCE [LARGE SCALE GENOMIC DNA]</scope>
    <source>
        <strain evidence="9 12">2789STDY5608863</strain>
        <strain evidence="11">M72</strain>
    </source>
</reference>
<dbReference type="AlphaFoldDB" id="A0A0M6X026"/>
<sequence>MFQSLEYKHPKFYQVFRLFIVFFASLLYAWNLRCFAKTAGLFPGGFSGLSLLLQQIGLDFIHVSIPFSVFNIGLNLVPTYIAYKFIGKKFTLYSIIVIVLTSIFTDMLPAYVFTKDVLLISVFGGLINGFAISLCLNVGTTTGGTDFISIFLSQQKGIDAWNYILAGNVLMLVVAGALFGWSIALYSIIYQFCSTQIIQALYKRYQKETMFIISDKSNEIYRAIRERTNHDATLFQGIGCYEEKQKTLIYSVINSEAKRELLPLIRQIDPHAFINVVRTEELAGRFHDIPHD</sequence>
<feature type="transmembrane region" description="Helical" evidence="6">
    <location>
        <begin position="63"/>
        <end position="83"/>
    </location>
</feature>
<evidence type="ECO:0000313" key="12">
    <source>
        <dbReference type="Proteomes" id="UP000095495"/>
    </source>
</evidence>
<dbReference type="Gene3D" id="3.30.70.120">
    <property type="match status" value="1"/>
</dbReference>
<comment type="subcellular location">
    <subcellularLocation>
        <location evidence="1">Cell membrane</location>
        <topology evidence="1">Multi-pass membrane protein</topology>
    </subcellularLocation>
</comment>
<feature type="transmembrane region" description="Helical" evidence="6">
    <location>
        <begin position="12"/>
        <end position="32"/>
    </location>
</feature>
<evidence type="ECO:0000313" key="11">
    <source>
        <dbReference type="Proteomes" id="UP000049979"/>
    </source>
</evidence>
<keyword evidence="11" id="KW-1185">Reference proteome</keyword>
<dbReference type="EMBL" id="CYXV01000012">
    <property type="protein sequence ID" value="CUN09044.1"/>
    <property type="molecule type" value="Genomic_DNA"/>
</dbReference>
<dbReference type="Pfam" id="PF10035">
    <property type="entry name" value="DUF2179"/>
    <property type="match status" value="1"/>
</dbReference>
<dbReference type="InterPro" id="IPR003740">
    <property type="entry name" value="YitT"/>
</dbReference>
<feature type="transmembrane region" description="Helical" evidence="6">
    <location>
        <begin position="90"/>
        <end position="112"/>
    </location>
</feature>
<dbReference type="PANTHER" id="PTHR33545">
    <property type="entry name" value="UPF0750 MEMBRANE PROTEIN YITT-RELATED"/>
    <property type="match status" value="1"/>
</dbReference>
<dbReference type="InterPro" id="IPR019264">
    <property type="entry name" value="DUF2179"/>
</dbReference>
<dbReference type="PANTHER" id="PTHR33545:SF5">
    <property type="entry name" value="UPF0750 MEMBRANE PROTEIN YITT"/>
    <property type="match status" value="1"/>
</dbReference>
<evidence type="ECO:0000256" key="5">
    <source>
        <dbReference type="ARBA" id="ARBA00023136"/>
    </source>
</evidence>
<evidence type="ECO:0000259" key="7">
    <source>
        <dbReference type="Pfam" id="PF10035"/>
    </source>
</evidence>
<keyword evidence="3 6" id="KW-0812">Transmembrane</keyword>
<dbReference type="CDD" id="cd16380">
    <property type="entry name" value="YitT_C"/>
    <property type="match status" value="1"/>
</dbReference>
<protein>
    <submittedName>
        <fullName evidence="10">DUF2179 domain-containing protein</fullName>
    </submittedName>
    <submittedName>
        <fullName evidence="9">Uncharacterized BCR, YitT family COG1284</fullName>
    </submittedName>
    <submittedName>
        <fullName evidence="8">Uncharacterized conserved protein</fullName>
    </submittedName>
</protein>
<feature type="transmembrane region" description="Helical" evidence="6">
    <location>
        <begin position="160"/>
        <end position="189"/>
    </location>
</feature>
<dbReference type="EMBL" id="CVRR01000082">
    <property type="protein sequence ID" value="CRL42824.1"/>
    <property type="molecule type" value="Genomic_DNA"/>
</dbReference>
<dbReference type="PIRSF" id="PIRSF006483">
    <property type="entry name" value="Membrane_protein_YitT"/>
    <property type="match status" value="1"/>
</dbReference>
<evidence type="ECO:0000256" key="1">
    <source>
        <dbReference type="ARBA" id="ARBA00004651"/>
    </source>
</evidence>
<dbReference type="GO" id="GO:0005886">
    <property type="term" value="C:plasma membrane"/>
    <property type="evidence" value="ECO:0007669"/>
    <property type="project" value="UniProtKB-SubCell"/>
</dbReference>
<dbReference type="GeneID" id="99747667"/>
<dbReference type="Proteomes" id="UP000095495">
    <property type="component" value="Unassembled WGS sequence"/>
</dbReference>
<feature type="transmembrane region" description="Helical" evidence="6">
    <location>
        <begin position="39"/>
        <end position="57"/>
    </location>
</feature>
<evidence type="ECO:0000256" key="4">
    <source>
        <dbReference type="ARBA" id="ARBA00022989"/>
    </source>
</evidence>
<dbReference type="Proteomes" id="UP000049979">
    <property type="component" value="Unassembled WGS sequence"/>
</dbReference>
<evidence type="ECO:0000313" key="9">
    <source>
        <dbReference type="EMBL" id="CUN09044.1"/>
    </source>
</evidence>
<accession>A0A0M6X026</accession>
<reference evidence="8" key="2">
    <citation type="submission" date="2015-05" db="EMBL/GenBank/DDBJ databases">
        <authorList>
            <person name="Wang D.B."/>
            <person name="Wang M."/>
        </authorList>
    </citation>
    <scope>NUCLEOTIDE SEQUENCE [LARGE SCALE GENOMIC DNA]</scope>
    <source>
        <strain evidence="8">M72</strain>
    </source>
</reference>
<proteinExistence type="predicted"/>